<evidence type="ECO:0000256" key="2">
    <source>
        <dbReference type="SAM" id="Phobius"/>
    </source>
</evidence>
<dbReference type="AlphaFoldDB" id="A0A1M5V6S9"/>
<keyword evidence="2" id="KW-1133">Transmembrane helix</keyword>
<keyword evidence="2" id="KW-0472">Membrane</keyword>
<feature type="region of interest" description="Disordered" evidence="1">
    <location>
        <begin position="85"/>
        <end position="105"/>
    </location>
</feature>
<feature type="transmembrane region" description="Helical" evidence="2">
    <location>
        <begin position="44"/>
        <end position="73"/>
    </location>
</feature>
<name>A0A1M5V6S9_9BRAD</name>
<proteinExistence type="predicted"/>
<dbReference type="Proteomes" id="UP000190675">
    <property type="component" value="Chromosome I"/>
</dbReference>
<protein>
    <submittedName>
        <fullName evidence="3">Uncharacterized protein</fullName>
    </submittedName>
</protein>
<reference evidence="3 4" key="1">
    <citation type="submission" date="2016-11" db="EMBL/GenBank/DDBJ databases">
        <authorList>
            <person name="Jaros S."/>
            <person name="Januszkiewicz K."/>
            <person name="Wedrychowicz H."/>
        </authorList>
    </citation>
    <scope>NUCLEOTIDE SEQUENCE [LARGE SCALE GENOMIC DNA]</scope>
    <source>
        <strain evidence="3 4">GAS242</strain>
    </source>
</reference>
<evidence type="ECO:0000256" key="1">
    <source>
        <dbReference type="SAM" id="MobiDB-lite"/>
    </source>
</evidence>
<keyword evidence="2" id="KW-0812">Transmembrane</keyword>
<gene>
    <name evidence="3" type="ORF">SAMN05444169_8957</name>
</gene>
<organism evidence="3 4">
    <name type="scientific">Bradyrhizobium erythrophlei</name>
    <dbReference type="NCBI Taxonomy" id="1437360"/>
    <lineage>
        <taxon>Bacteria</taxon>
        <taxon>Pseudomonadati</taxon>
        <taxon>Pseudomonadota</taxon>
        <taxon>Alphaproteobacteria</taxon>
        <taxon>Hyphomicrobiales</taxon>
        <taxon>Nitrobacteraceae</taxon>
        <taxon>Bradyrhizobium</taxon>
    </lineage>
</organism>
<dbReference type="EMBL" id="LT670818">
    <property type="protein sequence ID" value="SHH70910.1"/>
    <property type="molecule type" value="Genomic_DNA"/>
</dbReference>
<sequence>MHHYVNELIDLLLVLFAAWMVLAVIFVIYVYFARLKYPVSESVFGRVVVISFLIITTSIWLPIIVGALALSLIGHLWSRFRTKPRVDSANRHRSCSAPGGADRRG</sequence>
<feature type="transmembrane region" description="Helical" evidence="2">
    <location>
        <begin position="12"/>
        <end position="32"/>
    </location>
</feature>
<evidence type="ECO:0000313" key="3">
    <source>
        <dbReference type="EMBL" id="SHH70910.1"/>
    </source>
</evidence>
<accession>A0A1M5V6S9</accession>
<evidence type="ECO:0000313" key="4">
    <source>
        <dbReference type="Proteomes" id="UP000190675"/>
    </source>
</evidence>